<reference evidence="1 2" key="1">
    <citation type="journal article" date="2021" name="Elife">
        <title>Chloroplast acquisition without the gene transfer in kleptoplastic sea slugs, Plakobranchus ocellatus.</title>
        <authorList>
            <person name="Maeda T."/>
            <person name="Takahashi S."/>
            <person name="Yoshida T."/>
            <person name="Shimamura S."/>
            <person name="Takaki Y."/>
            <person name="Nagai Y."/>
            <person name="Toyoda A."/>
            <person name="Suzuki Y."/>
            <person name="Arimoto A."/>
            <person name="Ishii H."/>
            <person name="Satoh N."/>
            <person name="Nishiyama T."/>
            <person name="Hasebe M."/>
            <person name="Maruyama T."/>
            <person name="Minagawa J."/>
            <person name="Obokata J."/>
            <person name="Shigenobu S."/>
        </authorList>
    </citation>
    <scope>NUCLEOTIDE SEQUENCE [LARGE SCALE GENOMIC DNA]</scope>
</reference>
<dbReference type="Proteomes" id="UP000735302">
    <property type="component" value="Unassembled WGS sequence"/>
</dbReference>
<dbReference type="AlphaFoldDB" id="A0AAV4E0Q5"/>
<evidence type="ECO:0000313" key="1">
    <source>
        <dbReference type="EMBL" id="GFO50079.1"/>
    </source>
</evidence>
<sequence>MWMIMKEGRMLIGRKVMGTLRANISQPSTCRMMLKMQTVTRGESKCLGLQPCIRCVDIEKRNRVEIYTLAYWHTPKKNIVTIPKNTVPFNDSVVNPIDCI</sequence>
<proteinExistence type="predicted"/>
<evidence type="ECO:0000313" key="2">
    <source>
        <dbReference type="Proteomes" id="UP000735302"/>
    </source>
</evidence>
<protein>
    <submittedName>
        <fullName evidence="1">Uncharacterized protein</fullName>
    </submittedName>
</protein>
<organism evidence="1 2">
    <name type="scientific">Plakobranchus ocellatus</name>
    <dbReference type="NCBI Taxonomy" id="259542"/>
    <lineage>
        <taxon>Eukaryota</taxon>
        <taxon>Metazoa</taxon>
        <taxon>Spiralia</taxon>
        <taxon>Lophotrochozoa</taxon>
        <taxon>Mollusca</taxon>
        <taxon>Gastropoda</taxon>
        <taxon>Heterobranchia</taxon>
        <taxon>Euthyneura</taxon>
        <taxon>Panpulmonata</taxon>
        <taxon>Sacoglossa</taxon>
        <taxon>Placobranchoidea</taxon>
        <taxon>Plakobranchidae</taxon>
        <taxon>Plakobranchus</taxon>
    </lineage>
</organism>
<accession>A0AAV4E0Q5</accession>
<gene>
    <name evidence="1" type="ORF">PoB_007658400</name>
</gene>
<keyword evidence="2" id="KW-1185">Reference proteome</keyword>
<name>A0AAV4E0Q5_9GAST</name>
<comment type="caution">
    <text evidence="1">The sequence shown here is derived from an EMBL/GenBank/DDBJ whole genome shotgun (WGS) entry which is preliminary data.</text>
</comment>
<dbReference type="EMBL" id="BLXT01008578">
    <property type="protein sequence ID" value="GFO50079.1"/>
    <property type="molecule type" value="Genomic_DNA"/>
</dbReference>